<evidence type="ECO:0000313" key="1">
    <source>
        <dbReference type="EMBL" id="KAF7469007.1"/>
    </source>
</evidence>
<proteinExistence type="predicted"/>
<keyword evidence="3" id="KW-1185">Reference proteome</keyword>
<gene>
    <name evidence="1" type="ORF">GHT09_020008</name>
    <name evidence="2" type="ORF">MONAX_5E014360</name>
</gene>
<evidence type="ECO:0000313" key="3">
    <source>
        <dbReference type="Proteomes" id="UP000335636"/>
    </source>
</evidence>
<dbReference type="EMBL" id="CABDUW010000972">
    <property type="protein sequence ID" value="VTJ77438.1"/>
    <property type="molecule type" value="Genomic_DNA"/>
</dbReference>
<dbReference type="EMBL" id="WJEC01007697">
    <property type="protein sequence ID" value="KAF7469007.1"/>
    <property type="molecule type" value="Genomic_DNA"/>
</dbReference>
<evidence type="ECO:0000313" key="2">
    <source>
        <dbReference type="EMBL" id="VTJ77438.1"/>
    </source>
</evidence>
<protein>
    <submittedName>
        <fullName evidence="2">Uncharacterized protein</fullName>
    </submittedName>
</protein>
<dbReference type="Proteomes" id="UP000662637">
    <property type="component" value="Unassembled WGS sequence"/>
</dbReference>
<sequence length="54" mass="6032">MRISVNLIQKLPGRGQSLVREEIVGCWLFHAVCPDFSLVFGSPLVHQTSILIIL</sequence>
<dbReference type="AlphaFoldDB" id="A0A5E4C6G9"/>
<name>A0A5E4C6G9_MARMO</name>
<organism evidence="2 3">
    <name type="scientific">Marmota monax</name>
    <name type="common">Woodchuck</name>
    <dbReference type="NCBI Taxonomy" id="9995"/>
    <lineage>
        <taxon>Eukaryota</taxon>
        <taxon>Metazoa</taxon>
        <taxon>Chordata</taxon>
        <taxon>Craniata</taxon>
        <taxon>Vertebrata</taxon>
        <taxon>Euteleostomi</taxon>
        <taxon>Mammalia</taxon>
        <taxon>Eutheria</taxon>
        <taxon>Euarchontoglires</taxon>
        <taxon>Glires</taxon>
        <taxon>Rodentia</taxon>
        <taxon>Sciuromorpha</taxon>
        <taxon>Sciuridae</taxon>
        <taxon>Xerinae</taxon>
        <taxon>Marmotini</taxon>
        <taxon>Marmota</taxon>
    </lineage>
</organism>
<reference evidence="1" key="2">
    <citation type="submission" date="2020-08" db="EMBL/GenBank/DDBJ databases">
        <authorList>
            <person name="Shumante A."/>
            <person name="Zimin A.V."/>
            <person name="Puiu D."/>
            <person name="Salzberg S.L."/>
        </authorList>
    </citation>
    <scope>NUCLEOTIDE SEQUENCE</scope>
    <source>
        <strain evidence="1">WC2-LM</strain>
        <tissue evidence="1">Liver</tissue>
    </source>
</reference>
<accession>A0A5E4C6G9</accession>
<reference evidence="2 3" key="1">
    <citation type="submission" date="2019-04" db="EMBL/GenBank/DDBJ databases">
        <authorList>
            <person name="Alioto T."/>
            <person name="Alioto T."/>
        </authorList>
    </citation>
    <scope>NUCLEOTIDE SEQUENCE [LARGE SCALE GENOMIC DNA]</scope>
</reference>
<dbReference type="Proteomes" id="UP000335636">
    <property type="component" value="Unassembled WGS sequence"/>
</dbReference>